<evidence type="ECO:0000256" key="5">
    <source>
        <dbReference type="ARBA" id="ARBA00022777"/>
    </source>
</evidence>
<organism evidence="8 9">
    <name type="scientific">Yoonia phaeophyticola</name>
    <dbReference type="NCBI Taxonomy" id="3137369"/>
    <lineage>
        <taxon>Bacteria</taxon>
        <taxon>Pseudomonadati</taxon>
        <taxon>Pseudomonadota</taxon>
        <taxon>Alphaproteobacteria</taxon>
        <taxon>Rhodobacterales</taxon>
        <taxon>Paracoccaceae</taxon>
        <taxon>Yoonia</taxon>
    </lineage>
</organism>
<dbReference type="InterPro" id="IPR004358">
    <property type="entry name" value="Sig_transdc_His_kin-like_C"/>
</dbReference>
<evidence type="ECO:0000256" key="3">
    <source>
        <dbReference type="ARBA" id="ARBA00022553"/>
    </source>
</evidence>
<dbReference type="Proteomes" id="UP001440612">
    <property type="component" value="Chromosome"/>
</dbReference>
<gene>
    <name evidence="8" type="ORF">AABB29_19755</name>
</gene>
<keyword evidence="3" id="KW-0597">Phosphoprotein</keyword>
<dbReference type="CDD" id="cd00082">
    <property type="entry name" value="HisKA"/>
    <property type="match status" value="1"/>
</dbReference>
<dbReference type="GO" id="GO:0005524">
    <property type="term" value="F:ATP binding"/>
    <property type="evidence" value="ECO:0007669"/>
    <property type="project" value="UniProtKB-KW"/>
</dbReference>
<proteinExistence type="predicted"/>
<reference evidence="9" key="1">
    <citation type="submission" date="2024-04" db="EMBL/GenBank/DDBJ databases">
        <title>Phylogenomic analyses of a clade within the roseobacter group suggest taxonomic reassignments of species of the genera Aestuariivita, Citreicella, Loktanella, Nautella, Pelagibaca, Ruegeria, Thalassobius, Thiobacimonas and Tropicibacter, and the proposal o.</title>
        <authorList>
            <person name="Jeon C.O."/>
        </authorList>
    </citation>
    <scope>NUCLEOTIDE SEQUENCE [LARGE SCALE GENOMIC DNA]</scope>
    <source>
        <strain evidence="9">BS5-3</strain>
    </source>
</reference>
<keyword evidence="8" id="KW-0547">Nucleotide-binding</keyword>
<keyword evidence="9" id="KW-1185">Reference proteome</keyword>
<dbReference type="InterPro" id="IPR036890">
    <property type="entry name" value="HATPase_C_sf"/>
</dbReference>
<dbReference type="InterPro" id="IPR005467">
    <property type="entry name" value="His_kinase_dom"/>
</dbReference>
<dbReference type="PANTHER" id="PTHR43304:SF1">
    <property type="entry name" value="PAC DOMAIN-CONTAINING PROTEIN"/>
    <property type="match status" value="1"/>
</dbReference>
<evidence type="ECO:0000256" key="2">
    <source>
        <dbReference type="ARBA" id="ARBA00012438"/>
    </source>
</evidence>
<dbReference type="InterPro" id="IPR003594">
    <property type="entry name" value="HATPase_dom"/>
</dbReference>
<evidence type="ECO:0000259" key="7">
    <source>
        <dbReference type="PROSITE" id="PS50109"/>
    </source>
</evidence>
<keyword evidence="6" id="KW-0812">Transmembrane</keyword>
<keyword evidence="4" id="KW-0808">Transferase</keyword>
<dbReference type="InterPro" id="IPR003661">
    <property type="entry name" value="HisK_dim/P_dom"/>
</dbReference>
<dbReference type="SMART" id="SM00388">
    <property type="entry name" value="HisKA"/>
    <property type="match status" value="1"/>
</dbReference>
<dbReference type="Gene3D" id="3.30.565.10">
    <property type="entry name" value="Histidine kinase-like ATPase, C-terminal domain"/>
    <property type="match status" value="1"/>
</dbReference>
<evidence type="ECO:0000256" key="1">
    <source>
        <dbReference type="ARBA" id="ARBA00000085"/>
    </source>
</evidence>
<feature type="domain" description="Histidine kinase" evidence="7">
    <location>
        <begin position="94"/>
        <end position="318"/>
    </location>
</feature>
<dbReference type="Pfam" id="PF00512">
    <property type="entry name" value="HisKA"/>
    <property type="match status" value="1"/>
</dbReference>
<sequence length="321" mass="35857">MLFCQVLTLGILGTPVAAQERQTSLNGGLLPGMAIVLILLLLGLLYWQRQRYRVRVVALEKRHASREHALKQQVDKLTEDLAQSHRELDEFAHIASHDLKEPLRGISINANFLLREELPPKARERALRMNELSGRMQQLISDLLFFSRLGHNDGPSDLVEPHQVIDTIRNELSGWLAERGGEIIETGPIPTLLAARVDVKTILQNLILNGIKYNENAQKHVEIGFVSSVEINGQTLKDAIFVRDNGIGVSDQHHEKVFQIFSRLNKREDYRFLADEDPGTGSGLAFVRKIVAQYGGIVDFTSELGTGSTFYVTLPLAPEAA</sequence>
<dbReference type="PROSITE" id="PS50109">
    <property type="entry name" value="HIS_KIN"/>
    <property type="match status" value="1"/>
</dbReference>
<evidence type="ECO:0000313" key="9">
    <source>
        <dbReference type="Proteomes" id="UP001440612"/>
    </source>
</evidence>
<keyword evidence="8" id="KW-0067">ATP-binding</keyword>
<protein>
    <recommendedName>
        <fullName evidence="2">histidine kinase</fullName>
        <ecNumber evidence="2">2.7.13.3</ecNumber>
    </recommendedName>
</protein>
<keyword evidence="6" id="KW-0472">Membrane</keyword>
<dbReference type="SUPFAM" id="SSF47384">
    <property type="entry name" value="Homodimeric domain of signal transducing histidine kinase"/>
    <property type="match status" value="1"/>
</dbReference>
<dbReference type="SUPFAM" id="SSF55874">
    <property type="entry name" value="ATPase domain of HSP90 chaperone/DNA topoisomerase II/histidine kinase"/>
    <property type="match status" value="1"/>
</dbReference>
<dbReference type="InterPro" id="IPR052162">
    <property type="entry name" value="Sensor_kinase/Photoreceptor"/>
</dbReference>
<dbReference type="SMART" id="SM00387">
    <property type="entry name" value="HATPase_c"/>
    <property type="match status" value="1"/>
</dbReference>
<dbReference type="InterPro" id="IPR036097">
    <property type="entry name" value="HisK_dim/P_sf"/>
</dbReference>
<evidence type="ECO:0000313" key="8">
    <source>
        <dbReference type="EMBL" id="WZC49035.1"/>
    </source>
</evidence>
<dbReference type="EMBL" id="CP150951">
    <property type="protein sequence ID" value="WZC49035.1"/>
    <property type="molecule type" value="Genomic_DNA"/>
</dbReference>
<dbReference type="PRINTS" id="PR00344">
    <property type="entry name" value="BCTRLSENSOR"/>
</dbReference>
<dbReference type="PANTHER" id="PTHR43304">
    <property type="entry name" value="PHYTOCHROME-LIKE PROTEIN CPH1"/>
    <property type="match status" value="1"/>
</dbReference>
<keyword evidence="6" id="KW-1133">Transmembrane helix</keyword>
<dbReference type="EC" id="2.7.13.3" evidence="2"/>
<dbReference type="Gene3D" id="1.10.287.130">
    <property type="match status" value="1"/>
</dbReference>
<dbReference type="Pfam" id="PF02518">
    <property type="entry name" value="HATPase_c"/>
    <property type="match status" value="1"/>
</dbReference>
<evidence type="ECO:0000256" key="6">
    <source>
        <dbReference type="SAM" id="Phobius"/>
    </source>
</evidence>
<dbReference type="RefSeq" id="WP_341367147.1">
    <property type="nucleotide sequence ID" value="NZ_CP150951.2"/>
</dbReference>
<accession>A0ABZ2V4E7</accession>
<comment type="catalytic activity">
    <reaction evidence="1">
        <text>ATP + protein L-histidine = ADP + protein N-phospho-L-histidine.</text>
        <dbReference type="EC" id="2.7.13.3"/>
    </reaction>
</comment>
<name>A0ABZ2V4E7_9RHOB</name>
<feature type="transmembrane region" description="Helical" evidence="6">
    <location>
        <begin position="28"/>
        <end position="47"/>
    </location>
</feature>
<evidence type="ECO:0000256" key="4">
    <source>
        <dbReference type="ARBA" id="ARBA00022679"/>
    </source>
</evidence>
<keyword evidence="5" id="KW-0418">Kinase</keyword>